<comment type="caution">
    <text evidence="1">The sequence shown here is derived from an EMBL/GenBank/DDBJ whole genome shotgun (WGS) entry which is preliminary data.</text>
</comment>
<gene>
    <name evidence="1" type="ORF">F2P81_003511</name>
</gene>
<sequence length="185" mass="19670">MAGLLLAVLQETSCSTYSSWSAAGGPVLSYCSTDPRITVSAHLQDEATFKPQSSGSCCPSADARCPSLGAPAPRPVGQRPRSVLSITAAPPITAQLAGRLTHTAPALPCSSSVRNQLARLILVDPVWADGEELLLLLLLPWFTQDVKNREIPDRLFYILVSKGWSQQGDGCLLDNRGKHGCDSDG</sequence>
<evidence type="ECO:0000313" key="2">
    <source>
        <dbReference type="Proteomes" id="UP000438429"/>
    </source>
</evidence>
<name>A0A6A4TEE9_SCOMX</name>
<dbReference type="AlphaFoldDB" id="A0A6A4TEE9"/>
<protein>
    <submittedName>
        <fullName evidence="1">Uncharacterized protein</fullName>
    </submittedName>
</protein>
<dbReference type="EMBL" id="VEVO01000003">
    <property type="protein sequence ID" value="KAF0044353.1"/>
    <property type="molecule type" value="Genomic_DNA"/>
</dbReference>
<reference evidence="1 2" key="1">
    <citation type="submission" date="2019-06" db="EMBL/GenBank/DDBJ databases">
        <title>Draft genomes of female and male turbot (Scophthalmus maximus).</title>
        <authorList>
            <person name="Xu H."/>
            <person name="Xu X.-W."/>
            <person name="Shao C."/>
            <person name="Chen S."/>
        </authorList>
    </citation>
    <scope>NUCLEOTIDE SEQUENCE [LARGE SCALE GENOMIC DNA]</scope>
    <source>
        <strain evidence="1">Ysfricsl-2016a</strain>
        <tissue evidence="1">Blood</tissue>
    </source>
</reference>
<proteinExistence type="predicted"/>
<organism evidence="1 2">
    <name type="scientific">Scophthalmus maximus</name>
    <name type="common">Turbot</name>
    <name type="synonym">Psetta maxima</name>
    <dbReference type="NCBI Taxonomy" id="52904"/>
    <lineage>
        <taxon>Eukaryota</taxon>
        <taxon>Metazoa</taxon>
        <taxon>Chordata</taxon>
        <taxon>Craniata</taxon>
        <taxon>Vertebrata</taxon>
        <taxon>Euteleostomi</taxon>
        <taxon>Actinopterygii</taxon>
        <taxon>Neopterygii</taxon>
        <taxon>Teleostei</taxon>
        <taxon>Neoteleostei</taxon>
        <taxon>Acanthomorphata</taxon>
        <taxon>Carangaria</taxon>
        <taxon>Pleuronectiformes</taxon>
        <taxon>Pleuronectoidei</taxon>
        <taxon>Scophthalmidae</taxon>
        <taxon>Scophthalmus</taxon>
    </lineage>
</organism>
<accession>A0A6A4TEE9</accession>
<dbReference type="Proteomes" id="UP000438429">
    <property type="component" value="Unassembled WGS sequence"/>
</dbReference>
<evidence type="ECO:0000313" key="1">
    <source>
        <dbReference type="EMBL" id="KAF0044353.1"/>
    </source>
</evidence>